<organism evidence="1 2">
    <name type="scientific">Plakobranchus ocellatus</name>
    <dbReference type="NCBI Taxonomy" id="259542"/>
    <lineage>
        <taxon>Eukaryota</taxon>
        <taxon>Metazoa</taxon>
        <taxon>Spiralia</taxon>
        <taxon>Lophotrochozoa</taxon>
        <taxon>Mollusca</taxon>
        <taxon>Gastropoda</taxon>
        <taxon>Heterobranchia</taxon>
        <taxon>Euthyneura</taxon>
        <taxon>Panpulmonata</taxon>
        <taxon>Sacoglossa</taxon>
        <taxon>Placobranchoidea</taxon>
        <taxon>Plakobranchidae</taxon>
        <taxon>Plakobranchus</taxon>
    </lineage>
</organism>
<gene>
    <name evidence="1" type="ORF">PoB_001535800</name>
</gene>
<accession>A0AAV3Z2X5</accession>
<keyword evidence="2" id="KW-1185">Reference proteome</keyword>
<dbReference type="AlphaFoldDB" id="A0AAV3Z2X5"/>
<dbReference type="Proteomes" id="UP000735302">
    <property type="component" value="Unassembled WGS sequence"/>
</dbReference>
<proteinExistence type="predicted"/>
<reference evidence="1 2" key="1">
    <citation type="journal article" date="2021" name="Elife">
        <title>Chloroplast acquisition without the gene transfer in kleptoplastic sea slugs, Plakobranchus ocellatus.</title>
        <authorList>
            <person name="Maeda T."/>
            <person name="Takahashi S."/>
            <person name="Yoshida T."/>
            <person name="Shimamura S."/>
            <person name="Takaki Y."/>
            <person name="Nagai Y."/>
            <person name="Toyoda A."/>
            <person name="Suzuki Y."/>
            <person name="Arimoto A."/>
            <person name="Ishii H."/>
            <person name="Satoh N."/>
            <person name="Nishiyama T."/>
            <person name="Hasebe M."/>
            <person name="Maruyama T."/>
            <person name="Minagawa J."/>
            <person name="Obokata J."/>
            <person name="Shigenobu S."/>
        </authorList>
    </citation>
    <scope>NUCLEOTIDE SEQUENCE [LARGE SCALE GENOMIC DNA]</scope>
</reference>
<dbReference type="EMBL" id="BLXT01001882">
    <property type="protein sequence ID" value="GFN88852.1"/>
    <property type="molecule type" value="Genomic_DNA"/>
</dbReference>
<comment type="caution">
    <text evidence="1">The sequence shown here is derived from an EMBL/GenBank/DDBJ whole genome shotgun (WGS) entry which is preliminary data.</text>
</comment>
<sequence length="131" mass="14219">MDNLLLKGGWSKYQTERCRGDLQEWTGLRMAESQGALEDRGTRGNGEGTCLLLAFRMMGYKIKGRSWSRSGQMIERACGDKVERRCKGRTYSEDFTGVDGSVDSQSTVSSAGASLYAGSSPTTGALACRKA</sequence>
<evidence type="ECO:0000313" key="1">
    <source>
        <dbReference type="EMBL" id="GFN88852.1"/>
    </source>
</evidence>
<evidence type="ECO:0000313" key="2">
    <source>
        <dbReference type="Proteomes" id="UP000735302"/>
    </source>
</evidence>
<name>A0AAV3Z2X5_9GAST</name>
<protein>
    <submittedName>
        <fullName evidence="1">Uncharacterized protein</fullName>
    </submittedName>
</protein>